<sequence length="248" mass="26705">MRKTIIASALIAASVLSTLAHAADAAPAPEHTFTSNVTLASEYIYRGIGQTNRKPAIQGGFDYAHSSGVYLGTWASNVSWLTDGNSTVSNSIEMDFYGGFKNTVGDFGYDVGLLQYFYPGSGYGNNPNTLEGYVAGSWTFLTLKYSHSFSDLFGWVGSKNSGYLDLTANYELVPTVNLVAHVGRQKVNGSSAEGASYTDYKLGVTKDFSGTVLGLSYINTTASSAWYTNPLGKDLGKDRIQFSITRTF</sequence>
<protein>
    <submittedName>
        <fullName evidence="2">Exported protein</fullName>
    </submittedName>
</protein>
<keyword evidence="3" id="KW-1185">Reference proteome</keyword>
<evidence type="ECO:0000256" key="1">
    <source>
        <dbReference type="SAM" id="SignalP"/>
    </source>
</evidence>
<dbReference type="RefSeq" id="WP_141354010.1">
    <property type="nucleotide sequence ID" value="NZ_BJNV01000063.1"/>
</dbReference>
<dbReference type="EMBL" id="BJNV01000063">
    <property type="protein sequence ID" value="GEC97062.1"/>
    <property type="molecule type" value="Genomic_DNA"/>
</dbReference>
<reference evidence="2 3" key="1">
    <citation type="submission" date="2019-06" db="EMBL/GenBank/DDBJ databases">
        <title>Whole genome shotgun sequence of Zoogloea ramigera NBRC 15342.</title>
        <authorList>
            <person name="Hosoyama A."/>
            <person name="Uohara A."/>
            <person name="Ohji S."/>
            <person name="Ichikawa N."/>
        </authorList>
    </citation>
    <scope>NUCLEOTIDE SEQUENCE [LARGE SCALE GENOMIC DNA]</scope>
    <source>
        <strain evidence="2 3">NBRC 15342</strain>
    </source>
</reference>
<dbReference type="Pfam" id="PF09694">
    <property type="entry name" value="Gcw_chp"/>
    <property type="match status" value="1"/>
</dbReference>
<comment type="caution">
    <text evidence="2">The sequence shown here is derived from an EMBL/GenBank/DDBJ whole genome shotgun (WGS) entry which is preliminary data.</text>
</comment>
<dbReference type="OrthoDB" id="9793561at2"/>
<evidence type="ECO:0000313" key="3">
    <source>
        <dbReference type="Proteomes" id="UP000318422"/>
    </source>
</evidence>
<dbReference type="AlphaFoldDB" id="A0A4Y4CY78"/>
<dbReference type="InterPro" id="IPR010239">
    <property type="entry name" value="CHP02001"/>
</dbReference>
<dbReference type="Proteomes" id="UP000318422">
    <property type="component" value="Unassembled WGS sequence"/>
</dbReference>
<gene>
    <name evidence="2" type="ORF">ZRA01_31350</name>
</gene>
<evidence type="ECO:0000313" key="2">
    <source>
        <dbReference type="EMBL" id="GEC97062.1"/>
    </source>
</evidence>
<proteinExistence type="predicted"/>
<organism evidence="2 3">
    <name type="scientific">Zoogloea ramigera</name>
    <dbReference type="NCBI Taxonomy" id="350"/>
    <lineage>
        <taxon>Bacteria</taxon>
        <taxon>Pseudomonadati</taxon>
        <taxon>Pseudomonadota</taxon>
        <taxon>Betaproteobacteria</taxon>
        <taxon>Rhodocyclales</taxon>
        <taxon>Zoogloeaceae</taxon>
        <taxon>Zoogloea</taxon>
    </lineage>
</organism>
<keyword evidence="1" id="KW-0732">Signal</keyword>
<feature type="chain" id="PRO_5021331528" evidence="1">
    <location>
        <begin position="23"/>
        <end position="248"/>
    </location>
</feature>
<accession>A0A4Y4CY78</accession>
<dbReference type="NCBIfam" id="TIGR02001">
    <property type="entry name" value="gcw_chp"/>
    <property type="match status" value="1"/>
</dbReference>
<feature type="signal peptide" evidence="1">
    <location>
        <begin position="1"/>
        <end position="22"/>
    </location>
</feature>
<name>A0A4Y4CY78_ZOORA</name>